<evidence type="ECO:0000313" key="2">
    <source>
        <dbReference type="Proteomes" id="UP000034805"/>
    </source>
</evidence>
<evidence type="ECO:0000313" key="1">
    <source>
        <dbReference type="EMBL" id="KPP66857.1"/>
    </source>
</evidence>
<dbReference type="PANTHER" id="PTHR34153:SF2">
    <property type="entry name" value="SI:CH211-262H13.3-RELATED"/>
    <property type="match status" value="1"/>
</dbReference>
<reference evidence="1 2" key="1">
    <citation type="submission" date="2015-08" db="EMBL/GenBank/DDBJ databases">
        <title>The genome of the Asian arowana (Scleropages formosus).</title>
        <authorList>
            <person name="Tan M.H."/>
            <person name="Gan H.M."/>
            <person name="Croft L.J."/>
            <person name="Austin C.M."/>
        </authorList>
    </citation>
    <scope>NUCLEOTIDE SEQUENCE [LARGE SCALE GENOMIC DNA]</scope>
    <source>
        <strain evidence="1">Aro1</strain>
    </source>
</reference>
<dbReference type="Proteomes" id="UP000034805">
    <property type="component" value="Unassembled WGS sequence"/>
</dbReference>
<protein>
    <recommendedName>
        <fullName evidence="3">DUF4806 domain-containing protein</fullName>
    </recommendedName>
</protein>
<dbReference type="PANTHER" id="PTHR34153">
    <property type="entry name" value="SI:CH211-262H13.3-RELATED-RELATED"/>
    <property type="match status" value="1"/>
</dbReference>
<name>A0A0N8JYL3_SCLFO</name>
<proteinExistence type="predicted"/>
<evidence type="ECO:0008006" key="3">
    <source>
        <dbReference type="Google" id="ProtNLM"/>
    </source>
</evidence>
<organism evidence="1 2">
    <name type="scientific">Scleropages formosus</name>
    <name type="common">Asian bonytongue</name>
    <name type="synonym">Osteoglossum formosum</name>
    <dbReference type="NCBI Taxonomy" id="113540"/>
    <lineage>
        <taxon>Eukaryota</taxon>
        <taxon>Metazoa</taxon>
        <taxon>Chordata</taxon>
        <taxon>Craniata</taxon>
        <taxon>Vertebrata</taxon>
        <taxon>Euteleostomi</taxon>
        <taxon>Actinopterygii</taxon>
        <taxon>Neopterygii</taxon>
        <taxon>Teleostei</taxon>
        <taxon>Osteoglossocephala</taxon>
        <taxon>Osteoglossomorpha</taxon>
        <taxon>Osteoglossiformes</taxon>
        <taxon>Osteoglossidae</taxon>
        <taxon>Scleropages</taxon>
    </lineage>
</organism>
<gene>
    <name evidence="1" type="ORF">Z043_114604</name>
</gene>
<dbReference type="AlphaFoldDB" id="A0A0N8JYL3"/>
<accession>A0A0N8JYL3</accession>
<comment type="caution">
    <text evidence="1">The sequence shown here is derived from an EMBL/GenBank/DDBJ whole genome shotgun (WGS) entry which is preliminary data.</text>
</comment>
<dbReference type="EMBL" id="JARO02005397">
    <property type="protein sequence ID" value="KPP66857.1"/>
    <property type="molecule type" value="Genomic_DNA"/>
</dbReference>
<sequence>MKSAMAQRNGGASHWALQRRVEGLVNKHMADMALETLQQRLCTVSGDVIGHLSEEGAGRPDALLLRRAEGAASTSASATASGTRADAECTLEAESRSDPYGGTCAEKLASAASCSETAAQRKIIALLMEIKEEQQRQWAVLKELQAQIQGPVCDDEAEAPDIDLPLRSMEQLDETERHLEDAVAQKRMVSHLSRMGGATIDDAVRRLMQAVLSFGVGSELNWVGRALKRTPVGKDATHHQFADVGGSGRRQHYKPPVEFLCSE</sequence>